<keyword evidence="4" id="KW-1185">Reference proteome</keyword>
<accession>A0A9W8UJC2</accession>
<organism evidence="3 4">
    <name type="scientific">Akanthomyces muscarius</name>
    <name type="common">Entomopathogenic fungus</name>
    <name type="synonym">Lecanicillium muscarium</name>
    <dbReference type="NCBI Taxonomy" id="2231603"/>
    <lineage>
        <taxon>Eukaryota</taxon>
        <taxon>Fungi</taxon>
        <taxon>Dikarya</taxon>
        <taxon>Ascomycota</taxon>
        <taxon>Pezizomycotina</taxon>
        <taxon>Sordariomycetes</taxon>
        <taxon>Hypocreomycetidae</taxon>
        <taxon>Hypocreales</taxon>
        <taxon>Cordycipitaceae</taxon>
        <taxon>Akanthomyces</taxon>
    </lineage>
</organism>
<evidence type="ECO:0000313" key="3">
    <source>
        <dbReference type="EMBL" id="KAJ4151638.1"/>
    </source>
</evidence>
<keyword evidence="2" id="KW-0812">Transmembrane</keyword>
<feature type="transmembrane region" description="Helical" evidence="2">
    <location>
        <begin position="101"/>
        <end position="123"/>
    </location>
</feature>
<protein>
    <submittedName>
        <fullName evidence="3">Uncharacterized protein</fullName>
    </submittedName>
</protein>
<dbReference type="EMBL" id="JAJHUN010000009">
    <property type="protein sequence ID" value="KAJ4151638.1"/>
    <property type="molecule type" value="Genomic_DNA"/>
</dbReference>
<evidence type="ECO:0000313" key="4">
    <source>
        <dbReference type="Proteomes" id="UP001144673"/>
    </source>
</evidence>
<name>A0A9W8UJC2_AKAMU</name>
<dbReference type="PANTHER" id="PTHR38848">
    <property type="entry name" value="G-PROTEIN COUPLED RECEPTORS FAMILY 3 PROFILE DOMAIN-CONTAINING PROTEIN"/>
    <property type="match status" value="1"/>
</dbReference>
<reference evidence="3" key="1">
    <citation type="journal article" date="2023" name="Access Microbiol">
        <title>De-novo genome assembly for Akanthomyces muscarius, a biocontrol agent of insect agricultural pests.</title>
        <authorList>
            <person name="Erdos Z."/>
            <person name="Studholme D.J."/>
            <person name="Raymond B."/>
            <person name="Sharma M."/>
        </authorList>
    </citation>
    <scope>NUCLEOTIDE SEQUENCE</scope>
    <source>
        <strain evidence="3">Ve6</strain>
    </source>
</reference>
<evidence type="ECO:0000256" key="2">
    <source>
        <dbReference type="SAM" id="Phobius"/>
    </source>
</evidence>
<dbReference type="Proteomes" id="UP001144673">
    <property type="component" value="Chromosome 4"/>
</dbReference>
<feature type="transmembrane region" description="Helical" evidence="2">
    <location>
        <begin position="185"/>
        <end position="208"/>
    </location>
</feature>
<comment type="caution">
    <text evidence="3">The sequence shown here is derived from an EMBL/GenBank/DDBJ whole genome shotgun (WGS) entry which is preliminary data.</text>
</comment>
<dbReference type="KEGG" id="amus:LMH87_012327"/>
<feature type="transmembrane region" description="Helical" evidence="2">
    <location>
        <begin position="214"/>
        <end position="236"/>
    </location>
</feature>
<gene>
    <name evidence="3" type="ORF">LMH87_012327</name>
</gene>
<keyword evidence="2" id="KW-0472">Membrane</keyword>
<sequence>MSSSLDGQAKVPLVGQVVNVALSLAATTALSHFLTQRILVIKIWRRLPFVAWLVFAIYVDSYCFVFATAMLQHAFGFIYLFLVEKAHVVRGSAKRRLQSRLYIFNSFGMLGVYVVVVILNFIFRIARMENGQCIIGMQSISMIPLISFDAVVNVYLTVLFLIPLKNLHSYKNMPQTHANARLRTVAFRTFVGSCCTLVSSIVNLSVLMGLNGEPGWVCLMCCNCDILFSAIVIQWVTSKDNAGTSIHSSIRACNINGNDGPHHRPSTAARGGNSPRRSFSPCLLDAGSTLPSTPADLALTTTTRCCSHGADYDVESCDSLSMTAAKMLAAEQKRPTVIVTTTIERETAPIGSLQLSPLSQRLPHKLLGRHRNSQVDTEVAATAPCTPGEQRQSSKSIAPWATYTGHTLHGRSSP</sequence>
<dbReference type="GeneID" id="80899486"/>
<evidence type="ECO:0000256" key="1">
    <source>
        <dbReference type="SAM" id="MobiDB-lite"/>
    </source>
</evidence>
<dbReference type="PANTHER" id="PTHR38848:SF3">
    <property type="entry name" value="G-PROTEIN COUPLED RECEPTORS FAMILY 3 PROFILE DOMAIN-CONTAINING PROTEIN"/>
    <property type="match status" value="1"/>
</dbReference>
<dbReference type="RefSeq" id="XP_056053352.1">
    <property type="nucleotide sequence ID" value="XM_056201617.1"/>
</dbReference>
<feature type="transmembrane region" description="Helical" evidence="2">
    <location>
        <begin position="47"/>
        <end position="67"/>
    </location>
</feature>
<feature type="transmembrane region" description="Helical" evidence="2">
    <location>
        <begin position="143"/>
        <end position="164"/>
    </location>
</feature>
<keyword evidence="2" id="KW-1133">Transmembrane helix</keyword>
<proteinExistence type="predicted"/>
<feature type="region of interest" description="Disordered" evidence="1">
    <location>
        <begin position="381"/>
        <end position="414"/>
    </location>
</feature>
<dbReference type="AlphaFoldDB" id="A0A9W8UJC2"/>
<feature type="transmembrane region" description="Helical" evidence="2">
    <location>
        <begin position="13"/>
        <end position="35"/>
    </location>
</feature>